<dbReference type="InterPro" id="IPR029063">
    <property type="entry name" value="SAM-dependent_MTases_sf"/>
</dbReference>
<keyword evidence="2 4" id="KW-0808">Transferase</keyword>
<dbReference type="Proteomes" id="UP001497512">
    <property type="component" value="Chromosome 7"/>
</dbReference>
<evidence type="ECO:0000313" key="6">
    <source>
        <dbReference type="EMBL" id="CAK9232351.1"/>
    </source>
</evidence>
<accession>A0ABP0UXZ0</accession>
<reference evidence="6" key="1">
    <citation type="submission" date="2024-02" db="EMBL/GenBank/DDBJ databases">
        <authorList>
            <consortium name="ELIXIR-Norway"/>
            <consortium name="Elixir Norway"/>
        </authorList>
    </citation>
    <scope>NUCLEOTIDE SEQUENCE</scope>
</reference>
<organism evidence="6 7">
    <name type="scientific">Sphagnum troendelagicum</name>
    <dbReference type="NCBI Taxonomy" id="128251"/>
    <lineage>
        <taxon>Eukaryota</taxon>
        <taxon>Viridiplantae</taxon>
        <taxon>Streptophyta</taxon>
        <taxon>Embryophyta</taxon>
        <taxon>Bryophyta</taxon>
        <taxon>Sphagnophytina</taxon>
        <taxon>Sphagnopsida</taxon>
        <taxon>Sphagnales</taxon>
        <taxon>Sphagnaceae</taxon>
        <taxon>Sphagnum</taxon>
    </lineage>
</organism>
<dbReference type="InterPro" id="IPR025799">
    <property type="entry name" value="Arg_MeTrfase"/>
</dbReference>
<protein>
    <recommendedName>
        <fullName evidence="5">Protein arginine N-methyltransferase domain-containing protein</fullName>
    </recommendedName>
</protein>
<dbReference type="CDD" id="cd02440">
    <property type="entry name" value="AdoMet_MTases"/>
    <property type="match status" value="1"/>
</dbReference>
<gene>
    <name evidence="6" type="ORF">CSSPTR1EN2_LOCUS21214</name>
</gene>
<dbReference type="Gene3D" id="2.70.160.11">
    <property type="entry name" value="Hnrnp arginine n-methyltransferase1"/>
    <property type="match status" value="1"/>
</dbReference>
<sequence length="384" mass="43076">MNGHANGAGLASRGTVVGAPPPKGGSVDKAADFANYFCTYAFLYHQKEMLSDRVRMDAYYNAIFRNARHFQGKTVLDVGTGSGILAIWAAQAGAQKVYAVEATNMAGHARTVAVGNGVDHIVEVIEGSIEDINLPEKVDIIISEWMGYFLVRESMFDSVIHARDRWLKPNGMMYPSHARMWVAPMQTSLGEHKVQEYHNSMSDWSHFLHETSSQYGVDMSLLTDPYRQEQRKYFLQTSLWNNLYPNQIIGPPAVVKEFDCRTATLDEVSSVHSSFRIPLDSGHQSLCGFAGWFDVHFKGCPSDPADHEVELTTAPSLEDSTHWGQQVFLLHPPISYRDGDILNGTMEITRSTYNHRLMDVNFLHNLERPGSRPTEQVVSAFFIE</sequence>
<evidence type="ECO:0000256" key="1">
    <source>
        <dbReference type="ARBA" id="ARBA00022603"/>
    </source>
</evidence>
<keyword evidence="7" id="KW-1185">Reference proteome</keyword>
<keyword evidence="3 4" id="KW-0949">S-adenosyl-L-methionine</keyword>
<evidence type="ECO:0000256" key="2">
    <source>
        <dbReference type="ARBA" id="ARBA00022679"/>
    </source>
</evidence>
<dbReference type="InterPro" id="IPR055135">
    <property type="entry name" value="PRMT_dom"/>
</dbReference>
<dbReference type="PANTHER" id="PTHR11006">
    <property type="entry name" value="PROTEIN ARGININE N-METHYLTRANSFERASE"/>
    <property type="match status" value="1"/>
</dbReference>
<dbReference type="PANTHER" id="PTHR11006:SF68">
    <property type="entry name" value="PROTEIN ARGININE N-METHYLTRANSFERASE PRMT10"/>
    <property type="match status" value="1"/>
</dbReference>
<evidence type="ECO:0000256" key="3">
    <source>
        <dbReference type="ARBA" id="ARBA00022691"/>
    </source>
</evidence>
<dbReference type="Pfam" id="PF22528">
    <property type="entry name" value="PRMT_C"/>
    <property type="match status" value="1"/>
</dbReference>
<evidence type="ECO:0000259" key="5">
    <source>
        <dbReference type="Pfam" id="PF22528"/>
    </source>
</evidence>
<feature type="domain" description="Protein arginine N-methyltransferase" evidence="5">
    <location>
        <begin position="195"/>
        <end position="365"/>
    </location>
</feature>
<dbReference type="PROSITE" id="PS51678">
    <property type="entry name" value="SAM_MT_PRMT"/>
    <property type="match status" value="1"/>
</dbReference>
<dbReference type="Pfam" id="PF06325">
    <property type="entry name" value="PrmA"/>
    <property type="match status" value="1"/>
</dbReference>
<evidence type="ECO:0000256" key="4">
    <source>
        <dbReference type="PROSITE-ProRule" id="PRU01015"/>
    </source>
</evidence>
<proteinExistence type="predicted"/>
<dbReference type="Gene3D" id="3.40.50.150">
    <property type="entry name" value="Vaccinia Virus protein VP39"/>
    <property type="match status" value="1"/>
</dbReference>
<dbReference type="SUPFAM" id="SSF53335">
    <property type="entry name" value="S-adenosyl-L-methionine-dependent methyltransferases"/>
    <property type="match status" value="1"/>
</dbReference>
<evidence type="ECO:0000313" key="7">
    <source>
        <dbReference type="Proteomes" id="UP001497512"/>
    </source>
</evidence>
<dbReference type="EMBL" id="OZ019899">
    <property type="protein sequence ID" value="CAK9232351.1"/>
    <property type="molecule type" value="Genomic_DNA"/>
</dbReference>
<name>A0ABP0UXZ0_9BRYO</name>
<keyword evidence="1 4" id="KW-0489">Methyltransferase</keyword>